<organism evidence="1 2">
    <name type="scientific">Thiohalomonas denitrificans</name>
    <dbReference type="NCBI Taxonomy" id="415747"/>
    <lineage>
        <taxon>Bacteria</taxon>
        <taxon>Pseudomonadati</taxon>
        <taxon>Pseudomonadota</taxon>
        <taxon>Gammaproteobacteria</taxon>
        <taxon>Thiohalomonadales</taxon>
        <taxon>Thiohalomonadaceae</taxon>
        <taxon>Thiohalomonas</taxon>
    </lineage>
</organism>
<reference evidence="1 2" key="1">
    <citation type="submission" date="2016-10" db="EMBL/GenBank/DDBJ databases">
        <authorList>
            <person name="de Groot N.N."/>
        </authorList>
    </citation>
    <scope>NUCLEOTIDE SEQUENCE [LARGE SCALE GENOMIC DNA]</scope>
    <source>
        <strain evidence="1 2">HLD2</strain>
    </source>
</reference>
<dbReference type="EMBL" id="FMWD01000003">
    <property type="protein sequence ID" value="SCZ54573.1"/>
    <property type="molecule type" value="Genomic_DNA"/>
</dbReference>
<protein>
    <recommendedName>
        <fullName evidence="3">Rhodanese-like domain-containing protein</fullName>
    </recommendedName>
</protein>
<proteinExistence type="predicted"/>
<gene>
    <name evidence="1" type="ORF">SAMN03097708_00992</name>
</gene>
<dbReference type="STRING" id="415747.SAMN03097708_00992"/>
<evidence type="ECO:0000313" key="2">
    <source>
        <dbReference type="Proteomes" id="UP000199648"/>
    </source>
</evidence>
<sequence>MVALPWIAMGSTAVAEVVVDAEALAKLEGATGWPVVDVRGPAERSRVPIPDGRDLGPELDEVTGRVLVIASDDEIAQEAARAVESRLRTVEAFAVKGGIDTLRVIRPDLLPSIESGAMPGTYTIPTDTCQPGPALHTFSDEKK</sequence>
<evidence type="ECO:0000313" key="1">
    <source>
        <dbReference type="EMBL" id="SCZ54573.1"/>
    </source>
</evidence>
<dbReference type="AlphaFoldDB" id="A0A1G5PYI9"/>
<keyword evidence="2" id="KW-1185">Reference proteome</keyword>
<evidence type="ECO:0008006" key="3">
    <source>
        <dbReference type="Google" id="ProtNLM"/>
    </source>
</evidence>
<accession>A0A1G5PYI9</accession>
<name>A0A1G5PYI9_9GAMM</name>
<dbReference type="Proteomes" id="UP000199648">
    <property type="component" value="Unassembled WGS sequence"/>
</dbReference>